<evidence type="ECO:0000256" key="8">
    <source>
        <dbReference type="PIRSR" id="PIRSR038994-3"/>
    </source>
</evidence>
<dbReference type="PANTHER" id="PTHR11113:SF14">
    <property type="entry name" value="N-ACETYLGLUCOSAMINE-6-PHOSPHATE DEACETYLASE"/>
    <property type="match status" value="1"/>
</dbReference>
<reference evidence="10 11" key="1">
    <citation type="submission" date="2019-01" db="EMBL/GenBank/DDBJ databases">
        <authorList>
            <person name="Chen W.-M."/>
        </authorList>
    </citation>
    <scope>NUCLEOTIDE SEQUENCE [LARGE SCALE GENOMIC DNA]</scope>
    <source>
        <strain evidence="10 11">FSY-9</strain>
    </source>
</reference>
<accession>A0A3S2UWP4</accession>
<dbReference type="SUPFAM" id="SSF51338">
    <property type="entry name" value="Composite domain of metallo-dependent hydrolases"/>
    <property type="match status" value="1"/>
</dbReference>
<dbReference type="PIRSF" id="PIRSF038994">
    <property type="entry name" value="NagA"/>
    <property type="match status" value="1"/>
</dbReference>
<dbReference type="PANTHER" id="PTHR11113">
    <property type="entry name" value="N-ACETYLGLUCOSAMINE-6-PHOSPHATE DEACETYLASE"/>
    <property type="match status" value="1"/>
</dbReference>
<comment type="cofactor">
    <cofactor evidence="8">
        <name>a divalent metal cation</name>
        <dbReference type="ChEBI" id="CHEBI:60240"/>
    </cofactor>
    <text evidence="8">Binds 1 divalent metal cation per subunit.</text>
</comment>
<evidence type="ECO:0000256" key="1">
    <source>
        <dbReference type="ARBA" id="ARBA00010716"/>
    </source>
</evidence>
<dbReference type="Pfam" id="PF01979">
    <property type="entry name" value="Amidohydro_1"/>
    <property type="match status" value="1"/>
</dbReference>
<keyword evidence="2 8" id="KW-0479">Metal-binding</keyword>
<feature type="binding site" evidence="7">
    <location>
        <begin position="217"/>
        <end position="218"/>
    </location>
    <ligand>
        <name>substrate</name>
    </ligand>
</feature>
<dbReference type="Proteomes" id="UP000282837">
    <property type="component" value="Unassembled WGS sequence"/>
</dbReference>
<evidence type="ECO:0000256" key="3">
    <source>
        <dbReference type="ARBA" id="ARBA00022801"/>
    </source>
</evidence>
<evidence type="ECO:0000313" key="10">
    <source>
        <dbReference type="EMBL" id="RVU06995.1"/>
    </source>
</evidence>
<evidence type="ECO:0000256" key="7">
    <source>
        <dbReference type="PIRSR" id="PIRSR038994-2"/>
    </source>
</evidence>
<keyword evidence="4 5" id="KW-0119">Carbohydrate metabolism</keyword>
<feature type="binding site" evidence="8">
    <location>
        <position position="214"/>
    </location>
    <ligand>
        <name>Zn(2+)</name>
        <dbReference type="ChEBI" id="CHEBI:29105"/>
    </ligand>
</feature>
<dbReference type="InterPro" id="IPR006680">
    <property type="entry name" value="Amidohydro-rel"/>
</dbReference>
<dbReference type="GO" id="GO:0046872">
    <property type="term" value="F:metal ion binding"/>
    <property type="evidence" value="ECO:0007669"/>
    <property type="project" value="UniProtKB-KW"/>
</dbReference>
<dbReference type="CDD" id="cd00854">
    <property type="entry name" value="NagA"/>
    <property type="match status" value="1"/>
</dbReference>
<feature type="binding site" evidence="7">
    <location>
        <position position="249"/>
    </location>
    <ligand>
        <name>substrate</name>
    </ligand>
</feature>
<dbReference type="InterPro" id="IPR032466">
    <property type="entry name" value="Metal_Hydrolase"/>
</dbReference>
<comment type="caution">
    <text evidence="10">The sequence shown here is derived from an EMBL/GenBank/DDBJ whole genome shotgun (WGS) entry which is preliminary data.</text>
</comment>
<feature type="binding site" evidence="7">
    <location>
        <position position="225"/>
    </location>
    <ligand>
        <name>substrate</name>
    </ligand>
</feature>
<evidence type="ECO:0000256" key="5">
    <source>
        <dbReference type="PIRNR" id="PIRNR038994"/>
    </source>
</evidence>
<dbReference type="Gene3D" id="2.30.40.10">
    <property type="entry name" value="Urease, subunit C, domain 1"/>
    <property type="match status" value="1"/>
</dbReference>
<evidence type="ECO:0000259" key="9">
    <source>
        <dbReference type="Pfam" id="PF01979"/>
    </source>
</evidence>
<dbReference type="OrthoDB" id="9776488at2"/>
<dbReference type="NCBIfam" id="TIGR00221">
    <property type="entry name" value="nagA"/>
    <property type="match status" value="1"/>
</dbReference>
<protein>
    <submittedName>
        <fullName evidence="10">N-acetylglucosamine-6-phosphate deacetylase</fullName>
        <ecNumber evidence="10">3.5.1.25</ecNumber>
    </submittedName>
</protein>
<feature type="binding site" evidence="7">
    <location>
        <position position="140"/>
    </location>
    <ligand>
        <name>substrate</name>
    </ligand>
</feature>
<comment type="similarity">
    <text evidence="1 5">Belongs to the metallo-dependent hydrolases superfamily. NagA family.</text>
</comment>
<dbReference type="FunFam" id="3.20.20.140:FF:000004">
    <property type="entry name" value="N-acetylglucosamine-6-phosphate deacetylase"/>
    <property type="match status" value="1"/>
</dbReference>
<name>A0A3S2UWP4_9SPHN</name>
<dbReference type="GO" id="GO:0006046">
    <property type="term" value="P:N-acetylglucosamine catabolic process"/>
    <property type="evidence" value="ECO:0007669"/>
    <property type="project" value="TreeGrafter"/>
</dbReference>
<evidence type="ECO:0000256" key="2">
    <source>
        <dbReference type="ARBA" id="ARBA00022723"/>
    </source>
</evidence>
<sequence length="384" mass="39117">MMALDIQNGLALIGGELRASARLVIEDGKLVAVEDVTAQPADQVIDLKGGWLLPGFVDTQVNGGGGVLFNDQPSAAGVAAIAAAHAQFGTTALMPTLISDSVEAVAAALDAVDDAIAQGVAGVVGVHIEGPFINPARKGIHSEERLRLLDDATIALLTAKRRGVVMLTLAPELASAEQIAALAAAGVVLSAGHTNASYEQALHGFDHGITGVTHLFNAMTPLQHRAPGVVGAALDRDDVFCGLIVDGVHVAPAAVRLACRVKGADRLMLVTDAMPGVGNGGQPFMLDGRPIYVRDGKCTDAAGTLAGSGLDMASALRNTLAMTGLPVAQVSAMASATPAAYLGLAEHMGRLAVGQAADFVVLDAEMAVQQTWIGGTCRYSAASE</sequence>
<evidence type="ECO:0000313" key="11">
    <source>
        <dbReference type="Proteomes" id="UP000282837"/>
    </source>
</evidence>
<evidence type="ECO:0000256" key="6">
    <source>
        <dbReference type="PIRSR" id="PIRSR038994-1"/>
    </source>
</evidence>
<feature type="domain" description="Amidohydrolase-related" evidence="9">
    <location>
        <begin position="52"/>
        <end position="375"/>
    </location>
</feature>
<feature type="binding site" evidence="8">
    <location>
        <position position="193"/>
    </location>
    <ligand>
        <name>Zn(2+)</name>
        <dbReference type="ChEBI" id="CHEBI:29105"/>
    </ligand>
</feature>
<dbReference type="EC" id="3.5.1.25" evidence="10"/>
<keyword evidence="11" id="KW-1185">Reference proteome</keyword>
<dbReference type="GO" id="GO:0008448">
    <property type="term" value="F:N-acetylglucosamine-6-phosphate deacetylase activity"/>
    <property type="evidence" value="ECO:0007669"/>
    <property type="project" value="UniProtKB-EC"/>
</dbReference>
<feature type="binding site" evidence="7">
    <location>
        <begin position="305"/>
        <end position="307"/>
    </location>
    <ligand>
        <name>substrate</name>
    </ligand>
</feature>
<evidence type="ECO:0000256" key="4">
    <source>
        <dbReference type="ARBA" id="ARBA00023277"/>
    </source>
</evidence>
<dbReference type="EMBL" id="SACO01000002">
    <property type="protein sequence ID" value="RVU06995.1"/>
    <property type="molecule type" value="Genomic_DNA"/>
</dbReference>
<dbReference type="InterPro" id="IPR011059">
    <property type="entry name" value="Metal-dep_hydrolase_composite"/>
</dbReference>
<keyword evidence="3 5" id="KW-0378">Hydrolase</keyword>
<dbReference type="RefSeq" id="WP_127706196.1">
    <property type="nucleotide sequence ID" value="NZ_SACO01000002.1"/>
</dbReference>
<feature type="active site" description="Proton donor/acceptor" evidence="6">
    <location>
        <position position="272"/>
    </location>
</feature>
<proteinExistence type="inferred from homology"/>
<dbReference type="Gene3D" id="3.20.20.140">
    <property type="entry name" value="Metal-dependent hydrolases"/>
    <property type="match status" value="1"/>
</dbReference>
<gene>
    <name evidence="10" type="primary">nagA</name>
    <name evidence="10" type="ORF">EOE18_03300</name>
</gene>
<dbReference type="InterPro" id="IPR003764">
    <property type="entry name" value="GlcNAc_6-P_deAcase"/>
</dbReference>
<dbReference type="SUPFAM" id="SSF51556">
    <property type="entry name" value="Metallo-dependent hydrolases"/>
    <property type="match status" value="1"/>
</dbReference>
<organism evidence="10 11">
    <name type="scientific">Novosphingobium umbonatum</name>
    <dbReference type="NCBI Taxonomy" id="1908524"/>
    <lineage>
        <taxon>Bacteria</taxon>
        <taxon>Pseudomonadati</taxon>
        <taxon>Pseudomonadota</taxon>
        <taxon>Alphaproteobacteria</taxon>
        <taxon>Sphingomonadales</taxon>
        <taxon>Sphingomonadaceae</taxon>
        <taxon>Novosphingobium</taxon>
    </lineage>
</organism>
<dbReference type="AlphaFoldDB" id="A0A3S2UWP4"/>
<feature type="binding site" evidence="8">
    <location>
        <position position="129"/>
    </location>
    <ligand>
        <name>Zn(2+)</name>
        <dbReference type="ChEBI" id="CHEBI:29105"/>
    </ligand>
</feature>